<dbReference type="GeneID" id="89933616"/>
<name>A0AAN6TJQ0_9PEZI</name>
<sequence length="128" mass="14961">MRNLSSESTFSAIILSHGDCISKWGWAAFEREGTKFRYGTGVGVFLFRSCNSNQLFFFLGGSFPVLLALNELRCFWGGWRDGIRLWFEMLRSTWEWLSLRVSGRTVLLIYVREEKTACFFGRWMEFLA</sequence>
<evidence type="ECO:0000313" key="1">
    <source>
        <dbReference type="EMBL" id="KAK4115635.1"/>
    </source>
</evidence>
<protein>
    <submittedName>
        <fullName evidence="1">Uncharacterized protein</fullName>
    </submittedName>
</protein>
<organism evidence="1 2">
    <name type="scientific">Canariomyces notabilis</name>
    <dbReference type="NCBI Taxonomy" id="2074819"/>
    <lineage>
        <taxon>Eukaryota</taxon>
        <taxon>Fungi</taxon>
        <taxon>Dikarya</taxon>
        <taxon>Ascomycota</taxon>
        <taxon>Pezizomycotina</taxon>
        <taxon>Sordariomycetes</taxon>
        <taxon>Sordariomycetidae</taxon>
        <taxon>Sordariales</taxon>
        <taxon>Chaetomiaceae</taxon>
        <taxon>Canariomyces</taxon>
    </lineage>
</organism>
<dbReference type="Proteomes" id="UP001302812">
    <property type="component" value="Unassembled WGS sequence"/>
</dbReference>
<dbReference type="RefSeq" id="XP_064673205.1">
    <property type="nucleotide sequence ID" value="XM_064809492.1"/>
</dbReference>
<reference evidence="1" key="1">
    <citation type="journal article" date="2023" name="Mol. Phylogenet. Evol.">
        <title>Genome-scale phylogeny and comparative genomics of the fungal order Sordariales.</title>
        <authorList>
            <person name="Hensen N."/>
            <person name="Bonometti L."/>
            <person name="Westerberg I."/>
            <person name="Brannstrom I.O."/>
            <person name="Guillou S."/>
            <person name="Cros-Aarteil S."/>
            <person name="Calhoun S."/>
            <person name="Haridas S."/>
            <person name="Kuo A."/>
            <person name="Mondo S."/>
            <person name="Pangilinan J."/>
            <person name="Riley R."/>
            <person name="LaButti K."/>
            <person name="Andreopoulos B."/>
            <person name="Lipzen A."/>
            <person name="Chen C."/>
            <person name="Yan M."/>
            <person name="Daum C."/>
            <person name="Ng V."/>
            <person name="Clum A."/>
            <person name="Steindorff A."/>
            <person name="Ohm R.A."/>
            <person name="Martin F."/>
            <person name="Silar P."/>
            <person name="Natvig D.O."/>
            <person name="Lalanne C."/>
            <person name="Gautier V."/>
            <person name="Ament-Velasquez S.L."/>
            <person name="Kruys A."/>
            <person name="Hutchinson M.I."/>
            <person name="Powell A.J."/>
            <person name="Barry K."/>
            <person name="Miller A.N."/>
            <person name="Grigoriev I.V."/>
            <person name="Debuchy R."/>
            <person name="Gladieux P."/>
            <person name="Hiltunen Thoren M."/>
            <person name="Johannesson H."/>
        </authorList>
    </citation>
    <scope>NUCLEOTIDE SEQUENCE</scope>
    <source>
        <strain evidence="1">CBS 508.74</strain>
    </source>
</reference>
<comment type="caution">
    <text evidence="1">The sequence shown here is derived from an EMBL/GenBank/DDBJ whole genome shotgun (WGS) entry which is preliminary data.</text>
</comment>
<dbReference type="AlphaFoldDB" id="A0AAN6TJQ0"/>
<proteinExistence type="predicted"/>
<reference evidence="1" key="2">
    <citation type="submission" date="2023-05" db="EMBL/GenBank/DDBJ databases">
        <authorList>
            <consortium name="Lawrence Berkeley National Laboratory"/>
            <person name="Steindorff A."/>
            <person name="Hensen N."/>
            <person name="Bonometti L."/>
            <person name="Westerberg I."/>
            <person name="Brannstrom I.O."/>
            <person name="Guillou S."/>
            <person name="Cros-Aarteil S."/>
            <person name="Calhoun S."/>
            <person name="Haridas S."/>
            <person name="Kuo A."/>
            <person name="Mondo S."/>
            <person name="Pangilinan J."/>
            <person name="Riley R."/>
            <person name="Labutti K."/>
            <person name="Andreopoulos B."/>
            <person name="Lipzen A."/>
            <person name="Chen C."/>
            <person name="Yanf M."/>
            <person name="Daum C."/>
            <person name="Ng V."/>
            <person name="Clum A."/>
            <person name="Ohm R."/>
            <person name="Martin F."/>
            <person name="Silar P."/>
            <person name="Natvig D."/>
            <person name="Lalanne C."/>
            <person name="Gautier V."/>
            <person name="Ament-Velasquez S.L."/>
            <person name="Kruys A."/>
            <person name="Hutchinson M.I."/>
            <person name="Powell A.J."/>
            <person name="Barry K."/>
            <person name="Miller A.N."/>
            <person name="Grigoriev I.V."/>
            <person name="Debuchy R."/>
            <person name="Gladieux P."/>
            <person name="Thoren M.H."/>
            <person name="Johannesson H."/>
        </authorList>
    </citation>
    <scope>NUCLEOTIDE SEQUENCE</scope>
    <source>
        <strain evidence="1">CBS 508.74</strain>
    </source>
</reference>
<dbReference type="EMBL" id="MU853334">
    <property type="protein sequence ID" value="KAK4115635.1"/>
    <property type="molecule type" value="Genomic_DNA"/>
</dbReference>
<gene>
    <name evidence="1" type="ORF">N656DRAFT_390050</name>
</gene>
<evidence type="ECO:0000313" key="2">
    <source>
        <dbReference type="Proteomes" id="UP001302812"/>
    </source>
</evidence>
<accession>A0AAN6TJQ0</accession>
<keyword evidence="2" id="KW-1185">Reference proteome</keyword>